<evidence type="ECO:0000313" key="3">
    <source>
        <dbReference type="EMBL" id="NYG36371.1"/>
    </source>
</evidence>
<evidence type="ECO:0000256" key="1">
    <source>
        <dbReference type="SAM" id="MobiDB-lite"/>
    </source>
</evidence>
<proteinExistence type="predicted"/>
<comment type="caution">
    <text evidence="3">The sequence shown here is derived from an EMBL/GenBank/DDBJ whole genome shotgun (WGS) entry which is preliminary data.</text>
</comment>
<protein>
    <submittedName>
        <fullName evidence="3">Uncharacterized protein</fullName>
    </submittedName>
</protein>
<dbReference type="RefSeq" id="WP_179461890.1">
    <property type="nucleotide sequence ID" value="NZ_JACBZX010000001.1"/>
</dbReference>
<feature type="transmembrane region" description="Helical" evidence="2">
    <location>
        <begin position="124"/>
        <end position="143"/>
    </location>
</feature>
<dbReference type="EMBL" id="JACBZX010000001">
    <property type="protein sequence ID" value="NYG36371.1"/>
    <property type="molecule type" value="Genomic_DNA"/>
</dbReference>
<gene>
    <name evidence="3" type="ORF">BJY28_000840</name>
</gene>
<feature type="transmembrane region" description="Helical" evidence="2">
    <location>
        <begin position="173"/>
        <end position="196"/>
    </location>
</feature>
<evidence type="ECO:0000313" key="4">
    <source>
        <dbReference type="Proteomes" id="UP000592181"/>
    </source>
</evidence>
<reference evidence="3 4" key="1">
    <citation type="submission" date="2020-07" db="EMBL/GenBank/DDBJ databases">
        <title>Sequencing the genomes of 1000 actinobacteria strains.</title>
        <authorList>
            <person name="Klenk H.-P."/>
        </authorList>
    </citation>
    <scope>NUCLEOTIDE SEQUENCE [LARGE SCALE GENOMIC DNA]</scope>
    <source>
        <strain evidence="3 4">DSM 24723</strain>
    </source>
</reference>
<organism evidence="3 4">
    <name type="scientific">Janibacter alkaliphilus</name>
    <dbReference type="NCBI Taxonomy" id="1069963"/>
    <lineage>
        <taxon>Bacteria</taxon>
        <taxon>Bacillati</taxon>
        <taxon>Actinomycetota</taxon>
        <taxon>Actinomycetes</taxon>
        <taxon>Micrococcales</taxon>
        <taxon>Intrasporangiaceae</taxon>
        <taxon>Janibacter</taxon>
    </lineage>
</organism>
<feature type="compositionally biased region" description="Low complexity" evidence="1">
    <location>
        <begin position="1"/>
        <end position="40"/>
    </location>
</feature>
<keyword evidence="2" id="KW-0812">Transmembrane</keyword>
<keyword evidence="4" id="KW-1185">Reference proteome</keyword>
<accession>A0A852XD30</accession>
<feature type="transmembrane region" description="Helical" evidence="2">
    <location>
        <begin position="93"/>
        <end position="112"/>
    </location>
</feature>
<feature type="transmembrane region" description="Helical" evidence="2">
    <location>
        <begin position="234"/>
        <end position="252"/>
    </location>
</feature>
<feature type="region of interest" description="Disordered" evidence="1">
    <location>
        <begin position="1"/>
        <end position="51"/>
    </location>
</feature>
<keyword evidence="2" id="KW-1133">Transmembrane helix</keyword>
<name>A0A852XD30_9MICO</name>
<dbReference type="Proteomes" id="UP000592181">
    <property type="component" value="Unassembled WGS sequence"/>
</dbReference>
<dbReference type="AlphaFoldDB" id="A0A852XD30"/>
<evidence type="ECO:0000256" key="2">
    <source>
        <dbReference type="SAM" id="Phobius"/>
    </source>
</evidence>
<sequence length="257" mass="26065">MHPTGTTTPGSTTADATSADPAGPTSTSTRTSTTAASAGSDRPLATRPDPSDLAMPAVSSGLLMAAYLALRPYGDAASGTSAEAAAAFADPMWVLAHLAGALALVQLGRVALRMHDLVGSLLTQIGRWSGLAGAVLVLPYYGAETFGLHAVGRAGLTDPTVMALVDEIRNQPAALTTFGLGLLLLAVSGVTVALAWRREVRSGRWDAPAWAAWPLAVGAVTVLPQYSLPPAGRVAYGLAFAAAALLLAVSAGRAGRR</sequence>
<feature type="transmembrane region" description="Helical" evidence="2">
    <location>
        <begin position="208"/>
        <end position="228"/>
    </location>
</feature>
<keyword evidence="2" id="KW-0472">Membrane</keyword>